<feature type="compositionally biased region" description="Basic and acidic residues" evidence="1">
    <location>
        <begin position="1"/>
        <end position="10"/>
    </location>
</feature>
<feature type="region of interest" description="Disordered" evidence="1">
    <location>
        <begin position="1"/>
        <end position="66"/>
    </location>
</feature>
<proteinExistence type="predicted"/>
<comment type="caution">
    <text evidence="2">The sequence shown here is derived from an EMBL/GenBank/DDBJ whole genome shotgun (WGS) entry which is preliminary data.</text>
</comment>
<organism evidence="2 3">
    <name type="scientific">Dendrobium chrysotoxum</name>
    <name type="common">Orchid</name>
    <dbReference type="NCBI Taxonomy" id="161865"/>
    <lineage>
        <taxon>Eukaryota</taxon>
        <taxon>Viridiplantae</taxon>
        <taxon>Streptophyta</taxon>
        <taxon>Embryophyta</taxon>
        <taxon>Tracheophyta</taxon>
        <taxon>Spermatophyta</taxon>
        <taxon>Magnoliopsida</taxon>
        <taxon>Liliopsida</taxon>
        <taxon>Asparagales</taxon>
        <taxon>Orchidaceae</taxon>
        <taxon>Epidendroideae</taxon>
        <taxon>Malaxideae</taxon>
        <taxon>Dendrobiinae</taxon>
        <taxon>Dendrobium</taxon>
    </lineage>
</organism>
<dbReference type="EMBL" id="JAGFBR010000018">
    <property type="protein sequence ID" value="KAH0449981.1"/>
    <property type="molecule type" value="Genomic_DNA"/>
</dbReference>
<dbReference type="AlphaFoldDB" id="A0AAV7G133"/>
<name>A0AAV7G133_DENCH</name>
<keyword evidence="3" id="KW-1185">Reference proteome</keyword>
<evidence type="ECO:0000256" key="1">
    <source>
        <dbReference type="SAM" id="MobiDB-lite"/>
    </source>
</evidence>
<accession>A0AAV7G133</accession>
<evidence type="ECO:0000313" key="2">
    <source>
        <dbReference type="EMBL" id="KAH0449981.1"/>
    </source>
</evidence>
<sequence>MVPAAKERHPAQATALTWRPARKLAPCTRSSHAEQRNAASASQYTDASPLQSSHSRRTSLFIFLKP</sequence>
<feature type="compositionally biased region" description="Polar residues" evidence="1">
    <location>
        <begin position="37"/>
        <end position="53"/>
    </location>
</feature>
<evidence type="ECO:0000313" key="3">
    <source>
        <dbReference type="Proteomes" id="UP000775213"/>
    </source>
</evidence>
<dbReference type="Proteomes" id="UP000775213">
    <property type="component" value="Unassembled WGS sequence"/>
</dbReference>
<reference evidence="2 3" key="1">
    <citation type="journal article" date="2021" name="Hortic Res">
        <title>Chromosome-scale assembly of the Dendrobium chrysotoxum genome enhances the understanding of orchid evolution.</title>
        <authorList>
            <person name="Zhang Y."/>
            <person name="Zhang G.Q."/>
            <person name="Zhang D."/>
            <person name="Liu X.D."/>
            <person name="Xu X.Y."/>
            <person name="Sun W.H."/>
            <person name="Yu X."/>
            <person name="Zhu X."/>
            <person name="Wang Z.W."/>
            <person name="Zhao X."/>
            <person name="Zhong W.Y."/>
            <person name="Chen H."/>
            <person name="Yin W.L."/>
            <person name="Huang T."/>
            <person name="Niu S.C."/>
            <person name="Liu Z.J."/>
        </authorList>
    </citation>
    <scope>NUCLEOTIDE SEQUENCE [LARGE SCALE GENOMIC DNA]</scope>
    <source>
        <strain evidence="2">Lindl</strain>
    </source>
</reference>
<protein>
    <submittedName>
        <fullName evidence="2">Uncharacterized protein</fullName>
    </submittedName>
</protein>
<gene>
    <name evidence="2" type="ORF">IEQ34_020673</name>
</gene>